<reference evidence="3" key="1">
    <citation type="journal article" date="2019" name="Int. J. Syst. Evol. Microbiol.">
        <title>The Global Catalogue of Microorganisms (GCM) 10K type strain sequencing project: providing services to taxonomists for standard genome sequencing and annotation.</title>
        <authorList>
            <consortium name="The Broad Institute Genomics Platform"/>
            <consortium name="The Broad Institute Genome Sequencing Center for Infectious Disease"/>
            <person name="Wu L."/>
            <person name="Ma J."/>
        </authorList>
    </citation>
    <scope>NUCLEOTIDE SEQUENCE [LARGE SCALE GENOMIC DNA]</scope>
    <source>
        <strain evidence="3">CCUG 57113</strain>
    </source>
</reference>
<keyword evidence="3" id="KW-1185">Reference proteome</keyword>
<gene>
    <name evidence="2" type="ORF">ACFPPD_18465</name>
</gene>
<dbReference type="RefSeq" id="WP_209749174.1">
    <property type="nucleotide sequence ID" value="NZ_JBHSMH010000072.1"/>
</dbReference>
<keyword evidence="1" id="KW-1133">Transmembrane helix</keyword>
<evidence type="ECO:0000256" key="1">
    <source>
        <dbReference type="SAM" id="Phobius"/>
    </source>
</evidence>
<evidence type="ECO:0000313" key="2">
    <source>
        <dbReference type="EMBL" id="MFC5470675.1"/>
    </source>
</evidence>
<dbReference type="EMBL" id="JBHSMH010000072">
    <property type="protein sequence ID" value="MFC5470675.1"/>
    <property type="molecule type" value="Genomic_DNA"/>
</dbReference>
<name>A0ABW0LXW6_9BACL</name>
<accession>A0ABW0LXW6</accession>
<feature type="transmembrane region" description="Helical" evidence="1">
    <location>
        <begin position="7"/>
        <end position="23"/>
    </location>
</feature>
<comment type="caution">
    <text evidence="2">The sequence shown here is derived from an EMBL/GenBank/DDBJ whole genome shotgun (WGS) entry which is preliminary data.</text>
</comment>
<protein>
    <submittedName>
        <fullName evidence="2">Uncharacterized protein</fullName>
    </submittedName>
</protein>
<proteinExistence type="predicted"/>
<evidence type="ECO:0000313" key="3">
    <source>
        <dbReference type="Proteomes" id="UP001596105"/>
    </source>
</evidence>
<keyword evidence="1" id="KW-0812">Transmembrane</keyword>
<dbReference type="Proteomes" id="UP001596105">
    <property type="component" value="Unassembled WGS sequence"/>
</dbReference>
<feature type="transmembrane region" description="Helical" evidence="1">
    <location>
        <begin position="35"/>
        <end position="57"/>
    </location>
</feature>
<keyword evidence="1" id="KW-0472">Membrane</keyword>
<sequence>MASAIKWTILLLGGIVVGIWYGAKGTEAFTPLSAIVLFASILVFSILVVYAHAIYVLRFSNNPKEVEAYLKKAVRNPFYEAGVDLMNGNIAHAATVARNIKNEQQRIIIMTDIQIEWKNAEAAAQLASRIKHRDTRYVFFAHIALLRSDWKAFETAKSRLKKPAVLFALDANAAFRKGQIEEAKRCGDLAIANAKGLLRYSFMKTLERQQNNPNRESYF</sequence>
<organism evidence="2 3">
    <name type="scientific">Cohnella suwonensis</name>
    <dbReference type="NCBI Taxonomy" id="696072"/>
    <lineage>
        <taxon>Bacteria</taxon>
        <taxon>Bacillati</taxon>
        <taxon>Bacillota</taxon>
        <taxon>Bacilli</taxon>
        <taxon>Bacillales</taxon>
        <taxon>Paenibacillaceae</taxon>
        <taxon>Cohnella</taxon>
    </lineage>
</organism>